<evidence type="ECO:0000313" key="1">
    <source>
        <dbReference type="EMBL" id="GAA2004830.1"/>
    </source>
</evidence>
<organism evidence="1 2">
    <name type="scientific">Catenulispora subtropica</name>
    <dbReference type="NCBI Taxonomy" id="450798"/>
    <lineage>
        <taxon>Bacteria</taxon>
        <taxon>Bacillati</taxon>
        <taxon>Actinomycetota</taxon>
        <taxon>Actinomycetes</taxon>
        <taxon>Catenulisporales</taxon>
        <taxon>Catenulisporaceae</taxon>
        <taxon>Catenulispora</taxon>
    </lineage>
</organism>
<dbReference type="Pfam" id="PF26421">
    <property type="entry name" value="Avidin_like"/>
    <property type="match status" value="1"/>
</dbReference>
<dbReference type="EMBL" id="BAAAQM010000083">
    <property type="protein sequence ID" value="GAA2004830.1"/>
    <property type="molecule type" value="Genomic_DNA"/>
</dbReference>
<gene>
    <name evidence="1" type="ORF">GCM10009838_83840</name>
</gene>
<dbReference type="InterPro" id="IPR058595">
    <property type="entry name" value="Avidin-like"/>
</dbReference>
<comment type="caution">
    <text evidence="1">The sequence shown here is derived from an EMBL/GenBank/DDBJ whole genome shotgun (WGS) entry which is preliminary data.</text>
</comment>
<reference evidence="1 2" key="1">
    <citation type="journal article" date="2019" name="Int. J. Syst. Evol. Microbiol.">
        <title>The Global Catalogue of Microorganisms (GCM) 10K type strain sequencing project: providing services to taxonomists for standard genome sequencing and annotation.</title>
        <authorList>
            <consortium name="The Broad Institute Genomics Platform"/>
            <consortium name="The Broad Institute Genome Sequencing Center for Infectious Disease"/>
            <person name="Wu L."/>
            <person name="Ma J."/>
        </authorList>
    </citation>
    <scope>NUCLEOTIDE SEQUENCE [LARGE SCALE GENOMIC DNA]</scope>
    <source>
        <strain evidence="1 2">JCM 16013</strain>
    </source>
</reference>
<evidence type="ECO:0000313" key="2">
    <source>
        <dbReference type="Proteomes" id="UP001499854"/>
    </source>
</evidence>
<name>A0ABN2TC58_9ACTN</name>
<keyword evidence="2" id="KW-1185">Reference proteome</keyword>
<dbReference type="Proteomes" id="UP001499854">
    <property type="component" value="Unassembled WGS sequence"/>
</dbReference>
<accession>A0ABN2TC58</accession>
<protein>
    <submittedName>
        <fullName evidence="1">Uncharacterized protein</fullName>
    </submittedName>
</protein>
<dbReference type="RefSeq" id="WP_344662805.1">
    <property type="nucleotide sequence ID" value="NZ_BAAAQM010000083.1"/>
</dbReference>
<proteinExistence type="predicted"/>
<sequence length="326" mass="34326">MRSDLGVSEHEPAGADFGYDGVRFRPADADHAPGAPTTVGLYHSRGGELWAEFGGGKVLTGRLVGTTRPDGTIDGAYCQVFRDGQTAAGTLVSVPERLPDGRIRLYEHWRRADGSSGVSVIEQIDAPGDGGPLSSAQVEYLRDTVYRQLQTHLGTAGVLAAARCAVRLLDQGLAGRTLPELTVLVAHDGDEAGAYTLAFVRAMQLVTARVHGETFTLRVVTGDAEPSRIAAGTMDRVSHVLGLHEDPRCEPLAVQGDRVGRDVDVVIGASTKAGGRPVSFSIGADTSYAPDAHRSLLADLLKFEFEEPHAAPAAAPAGGLDDGEDR</sequence>